<dbReference type="HOGENOM" id="CLU_1962760_0_0_1"/>
<reference evidence="2 3" key="1">
    <citation type="submission" date="2012-08" db="EMBL/GenBank/DDBJ databases">
        <title>Oryza genome evolution.</title>
        <authorList>
            <person name="Wing R.A."/>
        </authorList>
    </citation>
    <scope>NUCLEOTIDE SEQUENCE</scope>
</reference>
<evidence type="ECO:0000313" key="3">
    <source>
        <dbReference type="Proteomes" id="UP000032180"/>
    </source>
</evidence>
<dbReference type="EnsemblPlants" id="LPERR05G07170.1">
    <property type="protein sequence ID" value="LPERR05G07170.1"/>
    <property type="gene ID" value="LPERR05G07170"/>
</dbReference>
<feature type="chain" id="PRO_5002349042" evidence="1">
    <location>
        <begin position="18"/>
        <end position="128"/>
    </location>
</feature>
<sequence length="128" mass="13890">MNMLVGWIHLFMGHACAKPWRQGSGTAAAEGRVGGGRKPWRRASGWWQGGPAAGVRAAAGRPGGGCPGVGRSGQQHRAAAGQEQQWLLERSIHPFFINPELVSHLLWGSSDLWSHKRRHTSNDIPVNL</sequence>
<proteinExistence type="predicted"/>
<dbReference type="Proteomes" id="UP000032180">
    <property type="component" value="Chromosome 5"/>
</dbReference>
<evidence type="ECO:0000256" key="1">
    <source>
        <dbReference type="SAM" id="SignalP"/>
    </source>
</evidence>
<evidence type="ECO:0000313" key="2">
    <source>
        <dbReference type="EnsemblPlants" id="LPERR05G07170.1"/>
    </source>
</evidence>
<keyword evidence="3" id="KW-1185">Reference proteome</keyword>
<keyword evidence="1" id="KW-0732">Signal</keyword>
<dbReference type="Gramene" id="LPERR05G07170.1">
    <property type="protein sequence ID" value="LPERR05G07170.1"/>
    <property type="gene ID" value="LPERR05G07170"/>
</dbReference>
<organism evidence="2 3">
    <name type="scientific">Leersia perrieri</name>
    <dbReference type="NCBI Taxonomy" id="77586"/>
    <lineage>
        <taxon>Eukaryota</taxon>
        <taxon>Viridiplantae</taxon>
        <taxon>Streptophyta</taxon>
        <taxon>Embryophyta</taxon>
        <taxon>Tracheophyta</taxon>
        <taxon>Spermatophyta</taxon>
        <taxon>Magnoliopsida</taxon>
        <taxon>Liliopsida</taxon>
        <taxon>Poales</taxon>
        <taxon>Poaceae</taxon>
        <taxon>BOP clade</taxon>
        <taxon>Oryzoideae</taxon>
        <taxon>Oryzeae</taxon>
        <taxon>Oryzinae</taxon>
        <taxon>Leersia</taxon>
    </lineage>
</organism>
<name>A0A0D9WEB2_9ORYZ</name>
<protein>
    <submittedName>
        <fullName evidence="2">Uncharacterized protein</fullName>
    </submittedName>
</protein>
<accession>A0A0D9WEB2</accession>
<dbReference type="AlphaFoldDB" id="A0A0D9WEB2"/>
<feature type="signal peptide" evidence="1">
    <location>
        <begin position="1"/>
        <end position="17"/>
    </location>
</feature>
<reference evidence="3" key="2">
    <citation type="submission" date="2013-12" db="EMBL/GenBank/DDBJ databases">
        <authorList>
            <person name="Yu Y."/>
            <person name="Lee S."/>
            <person name="de Baynast K."/>
            <person name="Wissotski M."/>
            <person name="Liu L."/>
            <person name="Talag J."/>
            <person name="Goicoechea J."/>
            <person name="Angelova A."/>
            <person name="Jetty R."/>
            <person name="Kudrna D."/>
            <person name="Golser W."/>
            <person name="Rivera L."/>
            <person name="Zhang J."/>
            <person name="Wing R."/>
        </authorList>
    </citation>
    <scope>NUCLEOTIDE SEQUENCE</scope>
</reference>
<reference evidence="2" key="3">
    <citation type="submission" date="2015-04" db="UniProtKB">
        <authorList>
            <consortium name="EnsemblPlants"/>
        </authorList>
    </citation>
    <scope>IDENTIFICATION</scope>
</reference>